<dbReference type="EC" id="4.1.1.19" evidence="12"/>
<dbReference type="GO" id="GO:0006527">
    <property type="term" value="P:L-arginine catabolic process"/>
    <property type="evidence" value="ECO:0007669"/>
    <property type="project" value="InterPro"/>
</dbReference>
<dbReference type="PRINTS" id="PR01179">
    <property type="entry name" value="ODADCRBXLASE"/>
</dbReference>
<dbReference type="GO" id="GO:0046872">
    <property type="term" value="F:metal ion binding"/>
    <property type="evidence" value="ECO:0007669"/>
    <property type="project" value="UniProtKB-KW"/>
</dbReference>
<evidence type="ECO:0000259" key="15">
    <source>
        <dbReference type="Pfam" id="PF02784"/>
    </source>
</evidence>
<feature type="binding site" evidence="12">
    <location>
        <begin position="291"/>
        <end position="301"/>
    </location>
    <ligand>
        <name>substrate</name>
    </ligand>
</feature>
<evidence type="ECO:0000256" key="13">
    <source>
        <dbReference type="PIRSR" id="PIRSR001336-50"/>
    </source>
</evidence>
<reference evidence="18" key="2">
    <citation type="journal article" date="2021" name="PeerJ">
        <title>Extensive microbial diversity within the chicken gut microbiome revealed by metagenomics and culture.</title>
        <authorList>
            <person name="Gilroy R."/>
            <person name="Ravi A."/>
            <person name="Getino M."/>
            <person name="Pursley I."/>
            <person name="Horton D.L."/>
            <person name="Alikhan N.F."/>
            <person name="Baker D."/>
            <person name="Gharbi K."/>
            <person name="Hall N."/>
            <person name="Watson M."/>
            <person name="Adriaenssens E.M."/>
            <person name="Foster-Nyarko E."/>
            <person name="Jarju S."/>
            <person name="Secka A."/>
            <person name="Antonio M."/>
            <person name="Oren A."/>
            <person name="Chaudhuri R.R."/>
            <person name="La Ragione R."/>
            <person name="Hildebrand F."/>
            <person name="Pallen M.J."/>
        </authorList>
    </citation>
    <scope>NUCLEOTIDE SEQUENCE</scope>
    <source>
        <strain evidence="18">35461</strain>
    </source>
</reference>
<dbReference type="GO" id="GO:0008295">
    <property type="term" value="P:spermidine biosynthetic process"/>
    <property type="evidence" value="ECO:0007669"/>
    <property type="project" value="UniProtKB-UniRule"/>
</dbReference>
<evidence type="ECO:0000256" key="5">
    <source>
        <dbReference type="ARBA" id="ARBA00022723"/>
    </source>
</evidence>
<keyword evidence="9 12" id="KW-0745">Spermidine biosynthesis</keyword>
<evidence type="ECO:0000313" key="18">
    <source>
        <dbReference type="EMBL" id="HIV08991.1"/>
    </source>
</evidence>
<dbReference type="PIRSF" id="PIRSF001336">
    <property type="entry name" value="Arg_decrbxlase"/>
    <property type="match status" value="1"/>
</dbReference>
<evidence type="ECO:0000256" key="4">
    <source>
        <dbReference type="ARBA" id="ARBA00008357"/>
    </source>
</evidence>
<dbReference type="InterPro" id="IPR029066">
    <property type="entry name" value="PLP-binding_barrel"/>
</dbReference>
<feature type="modified residue" description="N6-(pyridoxal phosphate)lysine" evidence="12 13">
    <location>
        <position position="109"/>
    </location>
</feature>
<dbReference type="HAMAP" id="MF_01417">
    <property type="entry name" value="SpeA"/>
    <property type="match status" value="1"/>
</dbReference>
<evidence type="ECO:0000256" key="3">
    <source>
        <dbReference type="ARBA" id="ARBA00002257"/>
    </source>
</evidence>
<dbReference type="InterPro" id="IPR041128">
    <property type="entry name" value="Arg_decarbox_C"/>
</dbReference>
<evidence type="ECO:0000256" key="11">
    <source>
        <dbReference type="ARBA" id="ARBA00023239"/>
    </source>
</evidence>
<protein>
    <recommendedName>
        <fullName evidence="12">Biosynthetic arginine decarboxylase</fullName>
        <shortName evidence="12">ADC</shortName>
        <ecNumber evidence="12">4.1.1.19</ecNumber>
    </recommendedName>
</protein>
<comment type="similarity">
    <text evidence="4 12">Belongs to the Orn/Lys/Arg decarboxylase class-II family. SpeA subfamily.</text>
</comment>
<keyword evidence="11 12" id="KW-0456">Lyase</keyword>
<dbReference type="InterPro" id="IPR009006">
    <property type="entry name" value="Ala_racemase/Decarboxylase_C"/>
</dbReference>
<dbReference type="GO" id="GO:0008792">
    <property type="term" value="F:arginine decarboxylase activity"/>
    <property type="evidence" value="ECO:0007669"/>
    <property type="project" value="UniProtKB-UniRule"/>
</dbReference>
<dbReference type="CDD" id="cd06830">
    <property type="entry name" value="PLPDE_III_ADC"/>
    <property type="match status" value="1"/>
</dbReference>
<evidence type="ECO:0000256" key="8">
    <source>
        <dbReference type="ARBA" id="ARBA00022898"/>
    </source>
</evidence>
<evidence type="ECO:0000313" key="19">
    <source>
        <dbReference type="Proteomes" id="UP000886845"/>
    </source>
</evidence>
<feature type="domain" description="Orn/DAP/Arg decarboxylase 2 N-terminal" evidence="15">
    <location>
        <begin position="91"/>
        <end position="350"/>
    </location>
</feature>
<evidence type="ECO:0000256" key="6">
    <source>
        <dbReference type="ARBA" id="ARBA00022793"/>
    </source>
</evidence>
<dbReference type="InterPro" id="IPR040634">
    <property type="entry name" value="Arg_decarb_HB"/>
</dbReference>
<keyword evidence="10 12" id="KW-0620">Polyamine biosynthesis</keyword>
<dbReference type="Proteomes" id="UP000886845">
    <property type="component" value="Unassembled WGS sequence"/>
</dbReference>
<dbReference type="Gene3D" id="3.20.20.10">
    <property type="entry name" value="Alanine racemase"/>
    <property type="match status" value="1"/>
</dbReference>
<dbReference type="AlphaFoldDB" id="A0A9D1NMT9"/>
<dbReference type="PRINTS" id="PR01180">
    <property type="entry name" value="ARGDCRBXLASE"/>
</dbReference>
<comment type="caution">
    <text evidence="18">The sequence shown here is derived from an EMBL/GenBank/DDBJ whole genome shotgun (WGS) entry which is preliminary data.</text>
</comment>
<dbReference type="EMBL" id="DVOR01000083">
    <property type="protein sequence ID" value="HIV08991.1"/>
    <property type="molecule type" value="Genomic_DNA"/>
</dbReference>
<evidence type="ECO:0000256" key="9">
    <source>
        <dbReference type="ARBA" id="ARBA00023066"/>
    </source>
</evidence>
<reference evidence="18" key="1">
    <citation type="submission" date="2020-10" db="EMBL/GenBank/DDBJ databases">
        <authorList>
            <person name="Gilroy R."/>
        </authorList>
    </citation>
    <scope>NUCLEOTIDE SEQUENCE</scope>
    <source>
        <strain evidence="18">35461</strain>
    </source>
</reference>
<keyword evidence="7 12" id="KW-0460">Magnesium</keyword>
<evidence type="ECO:0000256" key="2">
    <source>
        <dbReference type="ARBA" id="ARBA00001946"/>
    </source>
</evidence>
<feature type="domain" description="Arginine decarboxylase helical bundle" evidence="16">
    <location>
        <begin position="380"/>
        <end position="458"/>
    </location>
</feature>
<dbReference type="Gene3D" id="1.20.58.930">
    <property type="match status" value="1"/>
</dbReference>
<dbReference type="InterPro" id="IPR022644">
    <property type="entry name" value="De-COase2_N"/>
</dbReference>
<evidence type="ECO:0000259" key="17">
    <source>
        <dbReference type="Pfam" id="PF17944"/>
    </source>
</evidence>
<evidence type="ECO:0000256" key="12">
    <source>
        <dbReference type="HAMAP-Rule" id="MF_01417"/>
    </source>
</evidence>
<dbReference type="Gene3D" id="2.40.37.10">
    <property type="entry name" value="Lyase, Ornithine Decarboxylase, Chain A, domain 1"/>
    <property type="match status" value="1"/>
</dbReference>
<comment type="cofactor">
    <cofactor evidence="1 12 13">
        <name>pyridoxal 5'-phosphate</name>
        <dbReference type="ChEBI" id="CHEBI:597326"/>
    </cofactor>
</comment>
<dbReference type="Pfam" id="PF17810">
    <property type="entry name" value="Arg_decarb_HB"/>
    <property type="match status" value="1"/>
</dbReference>
<evidence type="ECO:0000259" key="16">
    <source>
        <dbReference type="Pfam" id="PF17810"/>
    </source>
</evidence>
<keyword evidence="8 12" id="KW-0663">Pyridoxal phosphate</keyword>
<dbReference type="NCBIfam" id="TIGR01273">
    <property type="entry name" value="speA"/>
    <property type="match status" value="1"/>
</dbReference>
<dbReference type="InterPro" id="IPR002985">
    <property type="entry name" value="Arg_decrbxlase"/>
</dbReference>
<gene>
    <name evidence="12 18" type="primary">speA</name>
    <name evidence="18" type="ORF">IAC79_02610</name>
</gene>
<comment type="pathway">
    <text evidence="12">Amine and polyamine biosynthesis; agmatine biosynthesis; agmatine from L-arginine: step 1/1.</text>
</comment>
<feature type="domain" description="Arginine decarboxylase C-terminal helical" evidence="17">
    <location>
        <begin position="589"/>
        <end position="642"/>
    </location>
</feature>
<proteinExistence type="inferred from homology"/>
<keyword evidence="5 12" id="KW-0479">Metal-binding</keyword>
<organism evidence="18 19">
    <name type="scientific">Candidatus Spyradenecus faecavium</name>
    <dbReference type="NCBI Taxonomy" id="2840947"/>
    <lineage>
        <taxon>Bacteria</taxon>
        <taxon>Pseudomonadati</taxon>
        <taxon>Lentisphaerota</taxon>
        <taxon>Lentisphaeria</taxon>
        <taxon>Lentisphaerales</taxon>
        <taxon>Lentisphaeraceae</taxon>
        <taxon>Lentisphaeraceae incertae sedis</taxon>
        <taxon>Candidatus Spyradenecus</taxon>
    </lineage>
</organism>
<feature type="active site" description="Proton donor" evidence="14">
    <location>
        <position position="511"/>
    </location>
</feature>
<dbReference type="InterPro" id="IPR000183">
    <property type="entry name" value="Orn/DAP/Arg_de-COase"/>
</dbReference>
<evidence type="ECO:0000256" key="7">
    <source>
        <dbReference type="ARBA" id="ARBA00022842"/>
    </source>
</evidence>
<dbReference type="PANTHER" id="PTHR43295">
    <property type="entry name" value="ARGININE DECARBOXYLASE"/>
    <property type="match status" value="1"/>
</dbReference>
<evidence type="ECO:0000256" key="1">
    <source>
        <dbReference type="ARBA" id="ARBA00001933"/>
    </source>
</evidence>
<dbReference type="NCBIfam" id="NF003763">
    <property type="entry name" value="PRK05354.1"/>
    <property type="match status" value="1"/>
</dbReference>
<name>A0A9D1NMT9_9BACT</name>
<evidence type="ECO:0000256" key="10">
    <source>
        <dbReference type="ARBA" id="ARBA00023115"/>
    </source>
</evidence>
<comment type="catalytic activity">
    <reaction evidence="12">
        <text>L-arginine + H(+) = agmatine + CO2</text>
        <dbReference type="Rhea" id="RHEA:17641"/>
        <dbReference type="ChEBI" id="CHEBI:15378"/>
        <dbReference type="ChEBI" id="CHEBI:16526"/>
        <dbReference type="ChEBI" id="CHEBI:32682"/>
        <dbReference type="ChEBI" id="CHEBI:58145"/>
        <dbReference type="EC" id="4.1.1.19"/>
    </reaction>
</comment>
<comment type="cofactor">
    <cofactor evidence="2 12">
        <name>Mg(2+)</name>
        <dbReference type="ChEBI" id="CHEBI:18420"/>
    </cofactor>
</comment>
<dbReference type="SUPFAM" id="SSF51419">
    <property type="entry name" value="PLP-binding barrel"/>
    <property type="match status" value="1"/>
</dbReference>
<evidence type="ECO:0000256" key="14">
    <source>
        <dbReference type="PIRSR" id="PIRSR600183-50"/>
    </source>
</evidence>
<comment type="function">
    <text evidence="3 12">Catalyzes the biosynthesis of agmatine from arginine.</text>
</comment>
<dbReference type="Pfam" id="PF17944">
    <property type="entry name" value="Arg_decarbox_C"/>
    <property type="match status" value="1"/>
</dbReference>
<dbReference type="Pfam" id="PF02784">
    <property type="entry name" value="Orn_Arg_deC_N"/>
    <property type="match status" value="1"/>
</dbReference>
<keyword evidence="6 12" id="KW-0210">Decarboxylase</keyword>
<sequence>MAKGATDALTGWNAVKSAELYGVDAWGRNYFGVSPDGFATVRLSHGGKPVDVKFAQIVQELRERGMSLPVLLRFSDILADRIRVINETFAKAIKDYKYQGVYRGVYPIKVNQQQQAVQDVVRFGRPWHHGLEAGSKAELIAALAYMQDPEAYIVCNGYKDEEFVRLALGSLKMGLQTMLVLESLEELDIILRVAEEMDVKPRIGIRVKLSSKVGGKWSESGGDRSVFGLTAGQMIAAVDRLREAGRLDCLEMLHYHLGSQVPNIREIRDTIKEASRFYVGLAKEGAPMGVFDIGGGLAIDYDGSHTNFESSANYDISEYCADVVEGIMSTCDHANVPHPTIISESGRALIGYYSVLLVDVLGTTTFETEVPEHDPVLEDEHLPDGIVNLLDVSKNLRTKNLPEYFNDALYYREEIQKAFKQGQVSLRQHAAADRVFWSILTRIRAEVPKLKYVPEDLLGLDEAMADIYYCNFSVFQSLPDAWAIDQLFPIMPISRLCEKPTRSAHLSDITCDCDGQIDKFIDLHDVKHALPLHPVQDGDDYILGAFLVGAYQETLGDLHNLFGDTNILSVSLDEDGDIDFTDEVEGDTVEEVLSYVEYNTADLVSRFRRLTDAAVKAKRITPAERRRILSTYANGLRGYTYFEL</sequence>
<dbReference type="Gene3D" id="1.10.287.3440">
    <property type="match status" value="1"/>
</dbReference>
<accession>A0A9D1NMT9</accession>
<dbReference type="PANTHER" id="PTHR43295:SF9">
    <property type="entry name" value="BIOSYNTHETIC ARGININE DECARBOXYLASE"/>
    <property type="match status" value="1"/>
</dbReference>
<dbReference type="SUPFAM" id="SSF50621">
    <property type="entry name" value="Alanine racemase C-terminal domain-like"/>
    <property type="match status" value="1"/>
</dbReference>